<dbReference type="KEGG" id="lvi:G7068_07275"/>
<dbReference type="Proteomes" id="UP000502677">
    <property type="component" value="Chromosome"/>
</dbReference>
<dbReference type="InterPro" id="IPR029044">
    <property type="entry name" value="Nucleotide-diphossugar_trans"/>
</dbReference>
<evidence type="ECO:0000313" key="2">
    <source>
        <dbReference type="EMBL" id="QIK63018.1"/>
    </source>
</evidence>
<reference evidence="2 3" key="1">
    <citation type="submission" date="2020-03" db="EMBL/GenBank/DDBJ databases">
        <title>Leucobacter sp. nov., isolated from beetles.</title>
        <authorList>
            <person name="Hyun D.-W."/>
            <person name="Bae J.-W."/>
        </authorList>
    </citation>
    <scope>NUCLEOTIDE SEQUENCE [LARGE SCALE GENOMIC DNA]</scope>
    <source>
        <strain evidence="2 3">HDW9C</strain>
    </source>
</reference>
<dbReference type="PANTHER" id="PTHR22916:SF3">
    <property type="entry name" value="UDP-GLCNAC:BETAGAL BETA-1,3-N-ACETYLGLUCOSAMINYLTRANSFERASE-LIKE PROTEIN 1"/>
    <property type="match status" value="1"/>
</dbReference>
<dbReference type="InterPro" id="IPR001173">
    <property type="entry name" value="Glyco_trans_2-like"/>
</dbReference>
<sequence>MTKEQTQGTISPVGLLASSYSPSWGEDQVPHTSLVIACYKVAAYLPAFFASLEAQTSDHTGTELIFVIDGCPENSEALVREWMQHSDYPVHLITKPNGGAATARNAGLAVARGTWVACPDPDDVLEPDYLREIERARSAHPDESMFVGRICLTTPDGSAIEHPLDYKNRDGRTRVVDLLEEPDALVTQGAVTFLNTVHLRAHKLRMREDLATGEDTDFIVRYLLAVEARYVLVPEARYRYQRRADDSSIVKTQEKNIDRYRVLFGSSYPALLDQAGPNCPQWLANMLLYFVFYLFDRNRSPHSAVYATDEATLSEIREALRAILKRIGVRRIDAFRVHNLPLDMRAAWIAGAAATDSATSLPAVAVERHDYNESRGMLRVSFASVSADPPTSFHALDANTDNELEIAARKTRAVEYLGAIWAYEHILLVRTEHPDAVRIVAESGPQFALKGAALPVWAIRDQLGHSKPPMPNPQRDHAQDQPQAFTRRVANHLSQRLRRLKYALPQRLARATGRARRYQSAVLFDLSSGSHNEYGLSLEGLFASAAADPATNAWGLIAADDPRAMTLRAAKLPVVVVGSSQHLVLLAHAAVMVGLRRDYPQPFPADVLSKRWRFVYLPPVALGAHDYWELFPWEIDLIAADSKSENEVSMLTEDGGYYWFNQCEVLELYDYRTALSQAAPKASEVAPPVRFIWAEAQAQGVMQ</sequence>
<dbReference type="Gene3D" id="3.90.550.10">
    <property type="entry name" value="Spore Coat Polysaccharide Biosynthesis Protein SpsA, Chain A"/>
    <property type="match status" value="1"/>
</dbReference>
<keyword evidence="2" id="KW-0808">Transferase</keyword>
<gene>
    <name evidence="2" type="ORF">G7068_07275</name>
</gene>
<organism evidence="2 3">
    <name type="scientific">Leucobacter viscericola</name>
    <dbReference type="NCBI Taxonomy" id="2714935"/>
    <lineage>
        <taxon>Bacteria</taxon>
        <taxon>Bacillati</taxon>
        <taxon>Actinomycetota</taxon>
        <taxon>Actinomycetes</taxon>
        <taxon>Micrococcales</taxon>
        <taxon>Microbacteriaceae</taxon>
        <taxon>Leucobacter</taxon>
    </lineage>
</organism>
<proteinExistence type="predicted"/>
<evidence type="ECO:0000259" key="1">
    <source>
        <dbReference type="Pfam" id="PF00535"/>
    </source>
</evidence>
<dbReference type="PANTHER" id="PTHR22916">
    <property type="entry name" value="GLYCOSYLTRANSFERASE"/>
    <property type="match status" value="1"/>
</dbReference>
<dbReference type="CDD" id="cd00761">
    <property type="entry name" value="Glyco_tranf_GTA_type"/>
    <property type="match status" value="1"/>
</dbReference>
<accession>A0A6G7XF64</accession>
<dbReference type="SUPFAM" id="SSF53448">
    <property type="entry name" value="Nucleotide-diphospho-sugar transferases"/>
    <property type="match status" value="1"/>
</dbReference>
<dbReference type="GO" id="GO:0016758">
    <property type="term" value="F:hexosyltransferase activity"/>
    <property type="evidence" value="ECO:0007669"/>
    <property type="project" value="UniProtKB-ARBA"/>
</dbReference>
<protein>
    <submittedName>
        <fullName evidence="2">Glycosyltransferase</fullName>
    </submittedName>
</protein>
<dbReference type="AlphaFoldDB" id="A0A6G7XF64"/>
<dbReference type="Pfam" id="PF00535">
    <property type="entry name" value="Glycos_transf_2"/>
    <property type="match status" value="1"/>
</dbReference>
<feature type="domain" description="Glycosyltransferase 2-like" evidence="1">
    <location>
        <begin position="33"/>
        <end position="136"/>
    </location>
</feature>
<name>A0A6G7XF64_9MICO</name>
<evidence type="ECO:0000313" key="3">
    <source>
        <dbReference type="Proteomes" id="UP000502677"/>
    </source>
</evidence>
<dbReference type="EMBL" id="CP049863">
    <property type="protein sequence ID" value="QIK63018.1"/>
    <property type="molecule type" value="Genomic_DNA"/>
</dbReference>
<keyword evidence="3" id="KW-1185">Reference proteome</keyword>
<dbReference type="RefSeq" id="WP_166290642.1">
    <property type="nucleotide sequence ID" value="NZ_CP049863.1"/>
</dbReference>